<dbReference type="PANTHER" id="PTHR43630:SF1">
    <property type="entry name" value="POLY-BETA-1,6-N-ACETYL-D-GLUCOSAMINE SYNTHASE"/>
    <property type="match status" value="1"/>
</dbReference>
<keyword evidence="7" id="KW-1185">Reference proteome</keyword>
<dbReference type="Gene3D" id="3.90.550.10">
    <property type="entry name" value="Spore Coat Polysaccharide Biosynthesis Protein SpsA, Chain A"/>
    <property type="match status" value="1"/>
</dbReference>
<evidence type="ECO:0000256" key="2">
    <source>
        <dbReference type="ARBA" id="ARBA00022676"/>
    </source>
</evidence>
<dbReference type="InterPro" id="IPR029044">
    <property type="entry name" value="Nucleotide-diphossugar_trans"/>
</dbReference>
<gene>
    <name evidence="6" type="ORF">N2K84_18825</name>
</gene>
<protein>
    <submittedName>
        <fullName evidence="6">Glycosyltransferase</fullName>
        <ecNumber evidence="6">2.4.-.-</ecNumber>
    </submittedName>
</protein>
<accession>A0AA41YDH4</accession>
<sequence length="376" mass="44191">MAPDFFDRTLLQWSGYVMLLAGFQLTLLFQFGFYFRLFFRKKNPQVNRFRPISVLMNIRNEEERIEKLLLQLLQQDYPEFEVVVVDDFSEDATLTIIGVMARKYPRLKFSSLRQETRFSEKLAMNLALKAATYDWVVFVSPETDTLDAHFLQRLSEQASDSADISLNYLNYSARPGLYNRLCRVERFFAFLSSAAYSSAGLSLFYQQSNVLFNKQLYFEVDGFRGKMNAHFAHLELVFNQFVQKKVEASVTSETRLSENASLGKPEFIDLVRKRILLWRDLGVFKKLLLLMDGLSGIFLVAGFGWLLVTEIQNWMVFTWPVLLVWLLHLFMVKTLLNRLNERKIFLSSLMYVFVSPVIGLYHWARIYIHLQRNKWN</sequence>
<feature type="transmembrane region" description="Helical" evidence="4">
    <location>
        <begin position="16"/>
        <end position="39"/>
    </location>
</feature>
<evidence type="ECO:0000313" key="6">
    <source>
        <dbReference type="EMBL" id="MCW0484793.1"/>
    </source>
</evidence>
<evidence type="ECO:0000256" key="1">
    <source>
        <dbReference type="ARBA" id="ARBA00006739"/>
    </source>
</evidence>
<feature type="transmembrane region" description="Helical" evidence="4">
    <location>
        <begin position="344"/>
        <end position="364"/>
    </location>
</feature>
<dbReference type="RefSeq" id="WP_282593384.1">
    <property type="nucleotide sequence ID" value="NZ_JAPAAF010000052.1"/>
</dbReference>
<keyword evidence="2 6" id="KW-0328">Glycosyltransferase</keyword>
<keyword evidence="4" id="KW-0812">Transmembrane</keyword>
<name>A0AA41YDH4_9BACT</name>
<comment type="caution">
    <text evidence="6">The sequence shown here is derived from an EMBL/GenBank/DDBJ whole genome shotgun (WGS) entry which is preliminary data.</text>
</comment>
<proteinExistence type="inferred from homology"/>
<evidence type="ECO:0000313" key="7">
    <source>
        <dbReference type="Proteomes" id="UP001163821"/>
    </source>
</evidence>
<evidence type="ECO:0000259" key="5">
    <source>
        <dbReference type="Pfam" id="PF00535"/>
    </source>
</evidence>
<dbReference type="PANTHER" id="PTHR43630">
    <property type="entry name" value="POLY-BETA-1,6-N-ACETYL-D-GLUCOSAMINE SYNTHASE"/>
    <property type="match status" value="1"/>
</dbReference>
<dbReference type="EC" id="2.4.-.-" evidence="6"/>
<dbReference type="SUPFAM" id="SSF53448">
    <property type="entry name" value="Nucleotide-diphospho-sugar transferases"/>
    <property type="match status" value="1"/>
</dbReference>
<dbReference type="GO" id="GO:0016757">
    <property type="term" value="F:glycosyltransferase activity"/>
    <property type="evidence" value="ECO:0007669"/>
    <property type="project" value="UniProtKB-KW"/>
</dbReference>
<feature type="transmembrane region" description="Helical" evidence="4">
    <location>
        <begin position="287"/>
        <end position="308"/>
    </location>
</feature>
<comment type="similarity">
    <text evidence="1">Belongs to the glycosyltransferase 2 family.</text>
</comment>
<keyword evidence="4" id="KW-0472">Membrane</keyword>
<dbReference type="InterPro" id="IPR001173">
    <property type="entry name" value="Glyco_trans_2-like"/>
</dbReference>
<dbReference type="AlphaFoldDB" id="A0AA41YDH4"/>
<evidence type="ECO:0000256" key="3">
    <source>
        <dbReference type="ARBA" id="ARBA00022679"/>
    </source>
</evidence>
<keyword evidence="3 6" id="KW-0808">Transferase</keyword>
<feature type="transmembrane region" description="Helical" evidence="4">
    <location>
        <begin position="314"/>
        <end position="332"/>
    </location>
</feature>
<evidence type="ECO:0000256" key="4">
    <source>
        <dbReference type="SAM" id="Phobius"/>
    </source>
</evidence>
<reference evidence="6" key="1">
    <citation type="submission" date="2022-10" db="EMBL/GenBank/DDBJ databases">
        <title>Gaoshiqiia sediminis gen. nov., sp. nov., isolated from coastal sediment.</title>
        <authorList>
            <person name="Yu W.X."/>
            <person name="Mu D.S."/>
            <person name="Du J.Z."/>
            <person name="Liang Y.Q."/>
        </authorList>
    </citation>
    <scope>NUCLEOTIDE SEQUENCE</scope>
    <source>
        <strain evidence="6">A06</strain>
    </source>
</reference>
<dbReference type="EMBL" id="JAPAAF010000052">
    <property type="protein sequence ID" value="MCW0484793.1"/>
    <property type="molecule type" value="Genomic_DNA"/>
</dbReference>
<keyword evidence="4" id="KW-1133">Transmembrane helix</keyword>
<feature type="domain" description="Glycosyltransferase 2-like" evidence="5">
    <location>
        <begin position="53"/>
        <end position="139"/>
    </location>
</feature>
<dbReference type="Pfam" id="PF00535">
    <property type="entry name" value="Glycos_transf_2"/>
    <property type="match status" value="1"/>
</dbReference>
<organism evidence="6 7">
    <name type="scientific">Gaoshiqia sediminis</name>
    <dbReference type="NCBI Taxonomy" id="2986998"/>
    <lineage>
        <taxon>Bacteria</taxon>
        <taxon>Pseudomonadati</taxon>
        <taxon>Bacteroidota</taxon>
        <taxon>Bacteroidia</taxon>
        <taxon>Marinilabiliales</taxon>
        <taxon>Prolixibacteraceae</taxon>
        <taxon>Gaoshiqia</taxon>
    </lineage>
</organism>
<dbReference type="Proteomes" id="UP001163821">
    <property type="component" value="Unassembled WGS sequence"/>
</dbReference>